<dbReference type="Gene3D" id="2.130.10.130">
    <property type="entry name" value="Integrin alpha, N-terminal"/>
    <property type="match status" value="1"/>
</dbReference>
<dbReference type="CDD" id="cd01833">
    <property type="entry name" value="XynB_like"/>
    <property type="match status" value="1"/>
</dbReference>
<dbReference type="SUPFAM" id="SSF69318">
    <property type="entry name" value="Integrin alpha N-terminal domain"/>
    <property type="match status" value="1"/>
</dbReference>
<keyword evidence="1 2" id="KW-0732">Signal</keyword>
<dbReference type="GO" id="GO:0004622">
    <property type="term" value="F:phosphatidylcholine lysophospholipase activity"/>
    <property type="evidence" value="ECO:0007669"/>
    <property type="project" value="TreeGrafter"/>
</dbReference>
<dbReference type="InterPro" id="IPR013830">
    <property type="entry name" value="SGNH_hydro"/>
</dbReference>
<comment type="caution">
    <text evidence="4">The sequence shown here is derived from an EMBL/GenBank/DDBJ whole genome shotgun (WGS) entry which is preliminary data.</text>
</comment>
<dbReference type="RefSeq" id="XP_062642741.1">
    <property type="nucleotide sequence ID" value="XM_062791526.1"/>
</dbReference>
<dbReference type="Gene3D" id="3.40.50.1110">
    <property type="entry name" value="SGNH hydrolase"/>
    <property type="match status" value="1"/>
</dbReference>
<dbReference type="Pfam" id="PF13472">
    <property type="entry name" value="Lipase_GDSL_2"/>
    <property type="match status" value="1"/>
</dbReference>
<dbReference type="Pfam" id="PF13517">
    <property type="entry name" value="FG-GAP_3"/>
    <property type="match status" value="1"/>
</dbReference>
<evidence type="ECO:0000259" key="3">
    <source>
        <dbReference type="Pfam" id="PF13472"/>
    </source>
</evidence>
<name>A0AAN6TQX5_9PEZI</name>
<organism evidence="4 5">
    <name type="scientific">Parathielavia appendiculata</name>
    <dbReference type="NCBI Taxonomy" id="2587402"/>
    <lineage>
        <taxon>Eukaryota</taxon>
        <taxon>Fungi</taxon>
        <taxon>Dikarya</taxon>
        <taxon>Ascomycota</taxon>
        <taxon>Pezizomycotina</taxon>
        <taxon>Sordariomycetes</taxon>
        <taxon>Sordariomycetidae</taxon>
        <taxon>Sordariales</taxon>
        <taxon>Chaetomiaceae</taxon>
        <taxon>Parathielavia</taxon>
    </lineage>
</organism>
<evidence type="ECO:0000313" key="4">
    <source>
        <dbReference type="EMBL" id="KAK4118968.1"/>
    </source>
</evidence>
<sequence length="1001" mass="108078">MAAIWVLGAAVLAQALVAALRTTDTPHQRAAEDHAARGLHHLGQPEQHRQRLPGPPRGFLSAAGVDVDFIGTRKHGSMADKDNQGHSGSFLAEIKECSLLSVAARPNIILLHAGTNDMDLNRDVATAPNRLAAIIDQLLDKCLDASILLAQIIFSTDAAMQARTDIYNAAIADFARRYQEQGRHVMAVDMTKILTQTDLAYKKHPNDSGDCKMASAWRDVIQKANDAGWIKKPEPYEGFGFDLGLDGTPSTGKLCEGPNWVNQGTVADLIRVWDPEGQETVVFGDVDGDGRDDYLVVFGDGSVKAWRNAANIPAAGKNRNWEQLGTTATGVGEAGFKVRFADIDGDGSVDYLILYDGGAVKAWRNSGIIGTSNTRRKFEELGTIATGVGEPGSKVRFADVDGDGRADYLVQADDGSIRAWRNTGNLNRVEGSRNLEELGQIAAGVSGVPGSKVAWRITTSRGWSCRLPCDLGRRVSRSVENNGDLEKQPELPSWEKLGVIAAGVSNQGRVEFGDLNGDKKADYLNVDRETAAVRAYINQCAGSTDPNVVNPGTGGSKSPEWETIECTNPVIVDAAINPTTQWNGVFAPQAWEAVVQNWTTNRSPGGLSFSEQVSNFFHGPEHMKCHLNADNNGCTSFVQCHDTNHPAGYFILNSMTALNNAQMVWNFYDGIVRSQVNIVATADSVQKTFAVLPRSSQVDKILLDIIGLGFALGAAPMWNMALKRIPYFAANGNELGTLKDLVNNIVASTITIVKDKMPTTPADISKTLALSVAEMCVFWYESIDEMHGKLFDGSDDSISTLDNLFKDGKLMQNGYEPLDDLEIQAVFSKALYALLIPQAWSLSPGLGVVVIDAQVPCGTIEPLKDDVSTEDGNASWVCYKDRMYFLLAASGEERDCTLVPGGGPGSWDCISNKFSLPPGLKTMDGKAWAGLNKEELVQGPTTDGGEPANTSLEPKSIGTLQDLSVTAPGVIFLPISTIKEARENWAWVFRGGNLSAHYPCN</sequence>
<reference evidence="4" key="2">
    <citation type="submission" date="2023-05" db="EMBL/GenBank/DDBJ databases">
        <authorList>
            <consortium name="Lawrence Berkeley National Laboratory"/>
            <person name="Steindorff A."/>
            <person name="Hensen N."/>
            <person name="Bonometti L."/>
            <person name="Westerberg I."/>
            <person name="Brannstrom I.O."/>
            <person name="Guillou S."/>
            <person name="Cros-Aarteil S."/>
            <person name="Calhoun S."/>
            <person name="Haridas S."/>
            <person name="Kuo A."/>
            <person name="Mondo S."/>
            <person name="Pangilinan J."/>
            <person name="Riley R."/>
            <person name="Labutti K."/>
            <person name="Andreopoulos B."/>
            <person name="Lipzen A."/>
            <person name="Chen C."/>
            <person name="Yanf M."/>
            <person name="Daum C."/>
            <person name="Ng V."/>
            <person name="Clum A."/>
            <person name="Ohm R."/>
            <person name="Martin F."/>
            <person name="Silar P."/>
            <person name="Natvig D."/>
            <person name="Lalanne C."/>
            <person name="Gautier V."/>
            <person name="Ament-Velasquez S.L."/>
            <person name="Kruys A."/>
            <person name="Hutchinson M.I."/>
            <person name="Powell A.J."/>
            <person name="Barry K."/>
            <person name="Miller A.N."/>
            <person name="Grigoriev I.V."/>
            <person name="Debuchy R."/>
            <person name="Gladieux P."/>
            <person name="Thoren M.H."/>
            <person name="Johannesson H."/>
        </authorList>
    </citation>
    <scope>NUCLEOTIDE SEQUENCE</scope>
    <source>
        <strain evidence="4">CBS 731.68</strain>
    </source>
</reference>
<dbReference type="GeneID" id="87828295"/>
<protein>
    <submittedName>
        <fullName evidence="4">Carbohydrate esterase family 3 protein</fullName>
    </submittedName>
</protein>
<reference evidence="4" key="1">
    <citation type="journal article" date="2023" name="Mol. Phylogenet. Evol.">
        <title>Genome-scale phylogeny and comparative genomics of the fungal order Sordariales.</title>
        <authorList>
            <person name="Hensen N."/>
            <person name="Bonometti L."/>
            <person name="Westerberg I."/>
            <person name="Brannstrom I.O."/>
            <person name="Guillou S."/>
            <person name="Cros-Aarteil S."/>
            <person name="Calhoun S."/>
            <person name="Haridas S."/>
            <person name="Kuo A."/>
            <person name="Mondo S."/>
            <person name="Pangilinan J."/>
            <person name="Riley R."/>
            <person name="LaButti K."/>
            <person name="Andreopoulos B."/>
            <person name="Lipzen A."/>
            <person name="Chen C."/>
            <person name="Yan M."/>
            <person name="Daum C."/>
            <person name="Ng V."/>
            <person name="Clum A."/>
            <person name="Steindorff A."/>
            <person name="Ohm R.A."/>
            <person name="Martin F."/>
            <person name="Silar P."/>
            <person name="Natvig D.O."/>
            <person name="Lalanne C."/>
            <person name="Gautier V."/>
            <person name="Ament-Velasquez S.L."/>
            <person name="Kruys A."/>
            <person name="Hutchinson M.I."/>
            <person name="Powell A.J."/>
            <person name="Barry K."/>
            <person name="Miller A.N."/>
            <person name="Grigoriev I.V."/>
            <person name="Debuchy R."/>
            <person name="Gladieux P."/>
            <person name="Hiltunen Thoren M."/>
            <person name="Johannesson H."/>
        </authorList>
    </citation>
    <scope>NUCLEOTIDE SEQUENCE</scope>
    <source>
        <strain evidence="4">CBS 731.68</strain>
    </source>
</reference>
<feature type="chain" id="PRO_5043045357" evidence="2">
    <location>
        <begin position="20"/>
        <end position="1001"/>
    </location>
</feature>
<gene>
    <name evidence="4" type="ORF">N657DRAFT_637674</name>
</gene>
<dbReference type="PANTHER" id="PTHR30383:SF5">
    <property type="entry name" value="SGNH HYDROLASE-TYPE ESTERASE DOMAIN-CONTAINING PROTEIN"/>
    <property type="match status" value="1"/>
</dbReference>
<evidence type="ECO:0000256" key="2">
    <source>
        <dbReference type="SAM" id="SignalP"/>
    </source>
</evidence>
<keyword evidence="5" id="KW-1185">Reference proteome</keyword>
<evidence type="ECO:0000256" key="1">
    <source>
        <dbReference type="ARBA" id="ARBA00022729"/>
    </source>
</evidence>
<accession>A0AAN6TQX5</accession>
<dbReference type="InterPro" id="IPR051532">
    <property type="entry name" value="Ester_Hydrolysis_Enzymes"/>
</dbReference>
<dbReference type="Proteomes" id="UP001302602">
    <property type="component" value="Unassembled WGS sequence"/>
</dbReference>
<dbReference type="InterPro" id="IPR028994">
    <property type="entry name" value="Integrin_alpha_N"/>
</dbReference>
<dbReference type="PANTHER" id="PTHR30383">
    <property type="entry name" value="THIOESTERASE 1/PROTEASE 1/LYSOPHOSPHOLIPASE L1"/>
    <property type="match status" value="1"/>
</dbReference>
<dbReference type="SUPFAM" id="SSF52266">
    <property type="entry name" value="SGNH hydrolase"/>
    <property type="match status" value="1"/>
</dbReference>
<dbReference type="EMBL" id="MU853256">
    <property type="protein sequence ID" value="KAK4118968.1"/>
    <property type="molecule type" value="Genomic_DNA"/>
</dbReference>
<dbReference type="InterPro" id="IPR013517">
    <property type="entry name" value="FG-GAP"/>
</dbReference>
<feature type="domain" description="SGNH hydrolase-type esterase" evidence="3">
    <location>
        <begin position="85"/>
        <end position="209"/>
    </location>
</feature>
<dbReference type="AlphaFoldDB" id="A0AAN6TQX5"/>
<dbReference type="InterPro" id="IPR036514">
    <property type="entry name" value="SGNH_hydro_sf"/>
</dbReference>
<feature type="signal peptide" evidence="2">
    <location>
        <begin position="1"/>
        <end position="19"/>
    </location>
</feature>
<proteinExistence type="predicted"/>
<evidence type="ECO:0000313" key="5">
    <source>
        <dbReference type="Proteomes" id="UP001302602"/>
    </source>
</evidence>